<dbReference type="Proteomes" id="UP000254640">
    <property type="component" value="Unassembled WGS sequence"/>
</dbReference>
<dbReference type="GeneID" id="66826128"/>
<dbReference type="EMBL" id="UGSO01000001">
    <property type="protein sequence ID" value="SUB17121.1"/>
    <property type="molecule type" value="Genomic_DNA"/>
</dbReference>
<name>A0A379AH20_ENTAG</name>
<sequence>MLIYQVYDEQLVACQMSGFRKEGCFAVNADVYCPAKQVPDSAPFSETTPSSAQSQIGVNVTLPAAVFH</sequence>
<accession>A0A379AH20</accession>
<gene>
    <name evidence="1" type="ORF">NCTC9381_03043</name>
</gene>
<organism evidence="1 2">
    <name type="scientific">Enterobacter agglomerans</name>
    <name type="common">Erwinia herbicola</name>
    <name type="synonym">Pantoea agglomerans</name>
    <dbReference type="NCBI Taxonomy" id="549"/>
    <lineage>
        <taxon>Bacteria</taxon>
        <taxon>Pseudomonadati</taxon>
        <taxon>Pseudomonadota</taxon>
        <taxon>Gammaproteobacteria</taxon>
        <taxon>Enterobacterales</taxon>
        <taxon>Erwiniaceae</taxon>
        <taxon>Pantoea</taxon>
        <taxon>Pantoea agglomerans group</taxon>
    </lineage>
</organism>
<proteinExistence type="predicted"/>
<protein>
    <submittedName>
        <fullName evidence="1">Uncharacterized protein</fullName>
    </submittedName>
</protein>
<keyword evidence="2" id="KW-1185">Reference proteome</keyword>
<evidence type="ECO:0000313" key="1">
    <source>
        <dbReference type="EMBL" id="SUB17121.1"/>
    </source>
</evidence>
<evidence type="ECO:0000313" key="2">
    <source>
        <dbReference type="Proteomes" id="UP000254640"/>
    </source>
</evidence>
<dbReference type="AlphaFoldDB" id="A0A379AH20"/>
<dbReference type="RefSeq" id="WP_062757521.1">
    <property type="nucleotide sequence ID" value="NZ_CP077366.1"/>
</dbReference>
<reference evidence="1 2" key="1">
    <citation type="submission" date="2018-06" db="EMBL/GenBank/DDBJ databases">
        <authorList>
            <consortium name="Pathogen Informatics"/>
            <person name="Doyle S."/>
        </authorList>
    </citation>
    <scope>NUCLEOTIDE SEQUENCE [LARGE SCALE GENOMIC DNA]</scope>
    <source>
        <strain evidence="1 2">NCTC9381</strain>
    </source>
</reference>